<dbReference type="Gene3D" id="3.40.50.1820">
    <property type="entry name" value="alpha/beta hydrolase"/>
    <property type="match status" value="1"/>
</dbReference>
<gene>
    <name evidence="2" type="ORF">Acor_66890</name>
</gene>
<keyword evidence="1" id="KW-0732">Signal</keyword>
<evidence type="ECO:0008006" key="4">
    <source>
        <dbReference type="Google" id="ProtNLM"/>
    </source>
</evidence>
<name>A0A5M3WC23_9ACTN</name>
<reference evidence="2 3" key="1">
    <citation type="submission" date="2019-10" db="EMBL/GenBank/DDBJ databases">
        <title>Whole genome shotgun sequence of Acrocarpospora corrugata NBRC 13972.</title>
        <authorList>
            <person name="Ichikawa N."/>
            <person name="Kimura A."/>
            <person name="Kitahashi Y."/>
            <person name="Komaki H."/>
            <person name="Oguchi A."/>
        </authorList>
    </citation>
    <scope>NUCLEOTIDE SEQUENCE [LARGE SCALE GENOMIC DNA]</scope>
    <source>
        <strain evidence="2 3">NBRC 13972</strain>
    </source>
</reference>
<feature type="signal peptide" evidence="1">
    <location>
        <begin position="1"/>
        <end position="32"/>
    </location>
</feature>
<feature type="chain" id="PRO_5024336677" description="Secreted protein" evidence="1">
    <location>
        <begin position="33"/>
        <end position="787"/>
    </location>
</feature>
<organism evidence="2 3">
    <name type="scientific">Acrocarpospora corrugata</name>
    <dbReference type="NCBI Taxonomy" id="35763"/>
    <lineage>
        <taxon>Bacteria</taxon>
        <taxon>Bacillati</taxon>
        <taxon>Actinomycetota</taxon>
        <taxon>Actinomycetes</taxon>
        <taxon>Streptosporangiales</taxon>
        <taxon>Streptosporangiaceae</taxon>
        <taxon>Acrocarpospora</taxon>
    </lineage>
</organism>
<evidence type="ECO:0000256" key="1">
    <source>
        <dbReference type="SAM" id="SignalP"/>
    </source>
</evidence>
<dbReference type="EMBL" id="BLAD01000084">
    <property type="protein sequence ID" value="GES04621.1"/>
    <property type="molecule type" value="Genomic_DNA"/>
</dbReference>
<evidence type="ECO:0000313" key="3">
    <source>
        <dbReference type="Proteomes" id="UP000334990"/>
    </source>
</evidence>
<dbReference type="Gene3D" id="2.60.40.2030">
    <property type="match status" value="1"/>
</dbReference>
<comment type="caution">
    <text evidence="2">The sequence shown here is derived from an EMBL/GenBank/DDBJ whole genome shotgun (WGS) entry which is preliminary data.</text>
</comment>
<dbReference type="SUPFAM" id="SSF53474">
    <property type="entry name" value="alpha/beta-Hydrolases"/>
    <property type="match status" value="1"/>
</dbReference>
<accession>A0A5M3WC23</accession>
<proteinExistence type="predicted"/>
<dbReference type="InterPro" id="IPR029058">
    <property type="entry name" value="AB_hydrolase_fold"/>
</dbReference>
<protein>
    <recommendedName>
        <fullName evidence="4">Secreted protein</fullName>
    </recommendedName>
</protein>
<sequence length="787" mass="81851">MRLSRAARWRGLAAVIVAVVTGAVSLPIPATAADTWSVVPVDGGYQVTLRLDEPLPVRNAAPELAINGQSLGYATESDEGHTLTLLTPDPRAGQATSVQVAWNGVVESRVTAKAIYIPPAEPQPSTIPTDPGVLGPYEVEESGYDLGQTAITLDGLGGRLGELRAQVYLPKGVTGRRPLVLFLHGRHSACYNPITRQTSNSAWPCPAGQQPIESFKGYKGPADALASHGYAVVSVSANAVNAFDANFSEDRGALARGEVVMRHLDLLNAAESGKGDPQLVSLFRGRIDLDNVGLMGHSRGGEGVAKAVLMNAGRAKPYGIRAVLPLAPTDFARMSLPGIPTATILPYCDGDVSNQQGQHFYDDSLYAVPGDTAFRSSLMVMGTDHNFFNTEWTPGVATAPASDDWSNNNDPVCGNRAASRLSAAEQYAVGTAFMAGFFRLVQGRETALLPLFDGSGKTVASTGRAVVYTVAQAPASSRIDVATFAGSSPALVSGAATGTVCASMLDRSPQSGLPSCATKLTTSQAPSWTPATYLPNAVATPLLRFAWQDTSGKITIPLAEGSRNISKAELLTFRVARDENIAASAPLDLNITLVDGRDRSVTVPVSSLSTALTALPGLASPLPKTWLRTVRMPLSGLNGLDKKDIKEVTLTGTSDTGGVYLADLSFTRFRVGEETIAALPQVSVGDLTVLEGNGPGTAQIPVALSKPSDVPVTVTVQALAAGTGPVITQVAATVTIPAGQTGGLFTVPLVGNTVKTTAAQSYQVIAGVSANATIGDGFARLVVTDDD</sequence>
<dbReference type="RefSeq" id="WP_155340696.1">
    <property type="nucleotide sequence ID" value="NZ_BAAABN010000076.1"/>
</dbReference>
<dbReference type="Proteomes" id="UP000334990">
    <property type="component" value="Unassembled WGS sequence"/>
</dbReference>
<evidence type="ECO:0000313" key="2">
    <source>
        <dbReference type="EMBL" id="GES04621.1"/>
    </source>
</evidence>
<dbReference type="InterPro" id="IPR038081">
    <property type="entry name" value="CalX-like_sf"/>
</dbReference>
<keyword evidence="3" id="KW-1185">Reference proteome</keyword>
<dbReference type="OrthoDB" id="6646510at2"/>
<dbReference type="SUPFAM" id="SSF141072">
    <property type="entry name" value="CalX-like"/>
    <property type="match status" value="1"/>
</dbReference>
<dbReference type="AlphaFoldDB" id="A0A5M3WC23"/>